<accession>G7QAV9</accession>
<gene>
    <name evidence="1" type="ORF">DFW101_2295</name>
</gene>
<proteinExistence type="predicted"/>
<name>G7QAV9_9BACT</name>
<dbReference type="RefSeq" id="WP_009181676.1">
    <property type="nucleotide sequence ID" value="NZ_CM001368.1"/>
</dbReference>
<protein>
    <submittedName>
        <fullName evidence="1">Uncharacterized protein</fullName>
    </submittedName>
</protein>
<keyword evidence="2" id="KW-1185">Reference proteome</keyword>
<evidence type="ECO:0000313" key="2">
    <source>
        <dbReference type="Proteomes" id="UP000004662"/>
    </source>
</evidence>
<dbReference type="Proteomes" id="UP000004662">
    <property type="component" value="Chromosome"/>
</dbReference>
<dbReference type="AlphaFoldDB" id="G7QAV9"/>
<dbReference type="HOGENOM" id="CLU_1150426_0_0_7"/>
<reference evidence="2" key="1">
    <citation type="journal article" date="2015" name="Genome Announc.">
        <title>High-Quality Draft Genome Sequence of Desulfovibrio carbinoliphilus FW-101-2B, an Organic Acid-Oxidizing Sulfate-Reducing Bacterium Isolated from Uranium(VI)-Contaminated Groundwater.</title>
        <authorList>
            <person name="Ramsay B.D."/>
            <person name="Hwang C."/>
            <person name="Woo H.L."/>
            <person name="Carroll S.L."/>
            <person name="Lucas S."/>
            <person name="Han J."/>
            <person name="Lapidus A.L."/>
            <person name="Cheng J.F."/>
            <person name="Goodwin L.A."/>
            <person name="Pitluck S."/>
            <person name="Peters L."/>
            <person name="Chertkov O."/>
            <person name="Held B."/>
            <person name="Detter J.C."/>
            <person name="Han C.S."/>
            <person name="Tapia R."/>
            <person name="Land M.L."/>
            <person name="Hauser L.J."/>
            <person name="Kyrpides N.C."/>
            <person name="Ivanova N.N."/>
            <person name="Mikhailova N."/>
            <person name="Pagani I."/>
            <person name="Woyke T."/>
            <person name="Arkin A.P."/>
            <person name="Dehal P."/>
            <person name="Chivian D."/>
            <person name="Criddle C.S."/>
            <person name="Wu W."/>
            <person name="Chakraborty R."/>
            <person name="Hazen T.C."/>
            <person name="Fields M.W."/>
        </authorList>
    </citation>
    <scope>NUCLEOTIDE SEQUENCE [LARGE SCALE GENOMIC DNA]</scope>
    <source>
        <strain evidence="2">FW-101-2B</strain>
    </source>
</reference>
<dbReference type="OrthoDB" id="2991658at2"/>
<organism evidence="1 2">
    <name type="scientific">Solidesulfovibrio carbinoliphilus subsp. oakridgensis</name>
    <dbReference type="NCBI Taxonomy" id="694327"/>
    <lineage>
        <taxon>Bacteria</taxon>
        <taxon>Pseudomonadati</taxon>
        <taxon>Thermodesulfobacteriota</taxon>
        <taxon>Desulfovibrionia</taxon>
        <taxon>Desulfovibrionales</taxon>
        <taxon>Desulfovibrionaceae</taxon>
        <taxon>Solidesulfovibrio</taxon>
    </lineage>
</organism>
<evidence type="ECO:0000313" key="1">
    <source>
        <dbReference type="EMBL" id="EHJ48300.1"/>
    </source>
</evidence>
<dbReference type="EMBL" id="CM001368">
    <property type="protein sequence ID" value="EHJ48300.1"/>
    <property type="molecule type" value="Genomic_DNA"/>
</dbReference>
<sequence length="245" mass="28070">MYYGKLRYSANGSVVYLKDEIYETNDSCITSMRLWSGDECVFIDFCVAIESMDDYVELEKKVEKICNKLRIKITFEFDLPIEVFKYIEGSVDFGDDVVVMVPCLELGVSPLPPVILCDEEVGVLKETMEDDGRIFKYQQMYAAALGKKGLGERHMYLYSILLDLTGDKRQSCVEKLILKLEPRVDTYVVEKEGKAKGSRETLYTKLRNEIGHPRQGAFVRTTGKEIEQCIERFQALVKKAIKDFG</sequence>